<dbReference type="AlphaFoldDB" id="A0A084WJ83"/>
<evidence type="ECO:0000313" key="2">
    <source>
        <dbReference type="EMBL" id="KFB50277.1"/>
    </source>
</evidence>
<dbReference type="Proteomes" id="UP000030765">
    <property type="component" value="Unassembled WGS sequence"/>
</dbReference>
<accession>A0A084WJ83</accession>
<protein>
    <submittedName>
        <fullName evidence="2 3">Uncharacterized protein</fullName>
    </submittedName>
</protein>
<gene>
    <name evidence="2" type="ORF">ZHAS_00018356</name>
</gene>
<feature type="region of interest" description="Disordered" evidence="1">
    <location>
        <begin position="76"/>
        <end position="110"/>
    </location>
</feature>
<evidence type="ECO:0000256" key="1">
    <source>
        <dbReference type="SAM" id="MobiDB-lite"/>
    </source>
</evidence>
<dbReference type="VEuPathDB" id="VectorBase:ASIC018356"/>
<proteinExistence type="predicted"/>
<dbReference type="EMBL" id="ATLV01023981">
    <property type="status" value="NOT_ANNOTATED_CDS"/>
    <property type="molecule type" value="Genomic_DNA"/>
</dbReference>
<dbReference type="EMBL" id="KE525347">
    <property type="protein sequence ID" value="KFB50277.1"/>
    <property type="molecule type" value="Genomic_DNA"/>
</dbReference>
<sequence length="110" mass="12325">MEMKVGKYRMTQNDCVRQRRATESEPRNCQNNLQKSSPVTEIIEVAHSIPFRPIKKRTENILVGEIILFPCNAVGLGEPNETGYVNDAKPTYDGNDGNDDNSNGRTSDPK</sequence>
<name>A0A084WJ83_ANOSI</name>
<evidence type="ECO:0000313" key="3">
    <source>
        <dbReference type="EnsemblMetazoa" id="ASIC018356-PA"/>
    </source>
</evidence>
<keyword evidence="4" id="KW-1185">Reference proteome</keyword>
<organism evidence="2">
    <name type="scientific">Anopheles sinensis</name>
    <name type="common">Mosquito</name>
    <dbReference type="NCBI Taxonomy" id="74873"/>
    <lineage>
        <taxon>Eukaryota</taxon>
        <taxon>Metazoa</taxon>
        <taxon>Ecdysozoa</taxon>
        <taxon>Arthropoda</taxon>
        <taxon>Hexapoda</taxon>
        <taxon>Insecta</taxon>
        <taxon>Pterygota</taxon>
        <taxon>Neoptera</taxon>
        <taxon>Endopterygota</taxon>
        <taxon>Diptera</taxon>
        <taxon>Nematocera</taxon>
        <taxon>Culicoidea</taxon>
        <taxon>Culicidae</taxon>
        <taxon>Anophelinae</taxon>
        <taxon>Anopheles</taxon>
    </lineage>
</organism>
<dbReference type="EnsemblMetazoa" id="ASIC018356-RA">
    <property type="protein sequence ID" value="ASIC018356-PA"/>
    <property type="gene ID" value="ASIC018356"/>
</dbReference>
<reference evidence="3" key="2">
    <citation type="submission" date="2020-05" db="UniProtKB">
        <authorList>
            <consortium name="EnsemblMetazoa"/>
        </authorList>
    </citation>
    <scope>IDENTIFICATION</scope>
</reference>
<reference evidence="2 4" key="1">
    <citation type="journal article" date="2014" name="BMC Genomics">
        <title>Genome sequence of Anopheles sinensis provides insight into genetics basis of mosquito competence for malaria parasites.</title>
        <authorList>
            <person name="Zhou D."/>
            <person name="Zhang D."/>
            <person name="Ding G."/>
            <person name="Shi L."/>
            <person name="Hou Q."/>
            <person name="Ye Y."/>
            <person name="Xu Y."/>
            <person name="Zhou H."/>
            <person name="Xiong C."/>
            <person name="Li S."/>
            <person name="Yu J."/>
            <person name="Hong S."/>
            <person name="Yu X."/>
            <person name="Zou P."/>
            <person name="Chen C."/>
            <person name="Chang X."/>
            <person name="Wang W."/>
            <person name="Lv Y."/>
            <person name="Sun Y."/>
            <person name="Ma L."/>
            <person name="Shen B."/>
            <person name="Zhu C."/>
        </authorList>
    </citation>
    <scope>NUCLEOTIDE SEQUENCE [LARGE SCALE GENOMIC DNA]</scope>
</reference>
<evidence type="ECO:0000313" key="4">
    <source>
        <dbReference type="Proteomes" id="UP000030765"/>
    </source>
</evidence>